<organism evidence="1 2">
    <name type="scientific">Rhodococcus erythropolis</name>
    <name type="common">Arthrobacter picolinophilus</name>
    <dbReference type="NCBI Taxonomy" id="1833"/>
    <lineage>
        <taxon>Bacteria</taxon>
        <taxon>Bacillati</taxon>
        <taxon>Actinomycetota</taxon>
        <taxon>Actinomycetes</taxon>
        <taxon>Mycobacteriales</taxon>
        <taxon>Nocardiaceae</taxon>
        <taxon>Rhodococcus</taxon>
        <taxon>Rhodococcus erythropolis group</taxon>
    </lineage>
</organism>
<dbReference type="SUPFAM" id="SSF54427">
    <property type="entry name" value="NTF2-like"/>
    <property type="match status" value="1"/>
</dbReference>
<comment type="caution">
    <text evidence="1">The sequence shown here is derived from an EMBL/GenBank/DDBJ whole genome shotgun (WGS) entry which is preliminary data.</text>
</comment>
<reference evidence="1 2" key="1">
    <citation type="journal article" date="2017" name="Poromechanics V (2013)">
        <title>Genomic Characterization of the Arsenic-Tolerant Actinobacterium, &lt;i&gt;Rhodococcus erythropolis&lt;/i&gt; S43.</title>
        <authorList>
            <person name="Retamal-Morales G."/>
            <person name="Mehnert M."/>
            <person name="Schwabe R."/>
            <person name="Tischler D."/>
            <person name="Schloemann M."/>
            <person name="Levican G.J."/>
        </authorList>
    </citation>
    <scope>NUCLEOTIDE SEQUENCE [LARGE SCALE GENOMIC DNA]</scope>
    <source>
        <strain evidence="1 2">S43</strain>
    </source>
</reference>
<evidence type="ECO:0000313" key="1">
    <source>
        <dbReference type="EMBL" id="KAB2586004.1"/>
    </source>
</evidence>
<dbReference type="EMBL" id="MRBO01000249">
    <property type="protein sequence ID" value="KAB2586004.1"/>
    <property type="molecule type" value="Genomic_DNA"/>
</dbReference>
<name>A0A5N5EF41_RHOER</name>
<protein>
    <recommendedName>
        <fullName evidence="3">SnoaL-like domain-containing protein</fullName>
    </recommendedName>
</protein>
<accession>A0A5N5EF41</accession>
<dbReference type="AlphaFoldDB" id="A0A5N5EF41"/>
<gene>
    <name evidence="1" type="ORF">BS297_07005</name>
</gene>
<dbReference type="InterPro" id="IPR032710">
    <property type="entry name" value="NTF2-like_dom_sf"/>
</dbReference>
<dbReference type="Gene3D" id="3.10.450.50">
    <property type="match status" value="1"/>
</dbReference>
<proteinExistence type="predicted"/>
<dbReference type="Proteomes" id="UP000325576">
    <property type="component" value="Unassembled WGS sequence"/>
</dbReference>
<evidence type="ECO:0008006" key="3">
    <source>
        <dbReference type="Google" id="ProtNLM"/>
    </source>
</evidence>
<sequence>MQIAEPQTLARRHAILDMRCVALDGRRSNALTERKSTIHFSENGIRMTMNAAELIDHVLYPECLDHLADDVEWVLPVSVGGTHKGKVAVLEMLDGVMTQFYDPTTISADVITAFGTENFATMVFVMSATTRWGQAYRNQYSITIQTAEGKITRVYELCDTKNLFDTMDIPGTMRA</sequence>
<evidence type="ECO:0000313" key="2">
    <source>
        <dbReference type="Proteomes" id="UP000325576"/>
    </source>
</evidence>